<sequence>MGSGASAQPAAPAAASAVEAPARVGDFAQALANPGNSVTARTVVLSRLGVRDTVLLDAPQSIREYYLPVPAGVPLDGAELHVDADYLRADGGRTTMLVSLDGSPVLARGFTQPSGDAAAALGVSGDPRASGFVRVAFTWSSVIDNAVCADQTAIGNVLRVAPTTRLTYRYDANDVKDLRTALTALPQTPSIVIAAQHVDAPSYDAAWRAAALMQRDGREVSIHAWPKVGDTIDLGTLNVPAALRVLPAFAALAAGGNHRLASDAEIGALVALAPERVWSANVIVADDALRAALNASLDALQAQAQSVSREDADALDAWRKRALAPLATPLAAGETRLVHLGGQAAIVVSDSKAIDVLAQAWRPVDVSDQLVVHDIESGANGKADVVALAALGGEPRSVDVRGEASWSAAFDTGAVASAGRLPKDVVLDLAAAPNSSGNRPVASIYFNDVLIGAKLLDANGRTQRVVAAIPPYALAARNVLRVTFKRPPDGGCTTRLGYPVAVLPSSHLTLARGDGDDSFTGMVARFAQSANLMIPASYLADAPATLRRVARLADAVGVAPQRAVLTVTPDGQDATPAGPFFAIDVPLAGAKSHVRVANDGLSILGPDEAPLYDVGGVAKLTGIGVLDVEHAGGTAGVVYRSVGTHAPILPTSFQLARGDVAVIDSSGVLRQLDTVHAGSLPEGSAATPWTQQWLMWVVPAAIVAAFAVLLLLASFVRRSKERNRAGE</sequence>
<organism evidence="2 3">
    <name type="scientific">Trinickia symbiotica</name>
    <dbReference type="NCBI Taxonomy" id="863227"/>
    <lineage>
        <taxon>Bacteria</taxon>
        <taxon>Pseudomonadati</taxon>
        <taxon>Pseudomonadota</taxon>
        <taxon>Betaproteobacteria</taxon>
        <taxon>Burkholderiales</taxon>
        <taxon>Burkholderiaceae</taxon>
        <taxon>Trinickia</taxon>
    </lineage>
</organism>
<evidence type="ECO:0000313" key="2">
    <source>
        <dbReference type="EMBL" id="PMS35763.1"/>
    </source>
</evidence>
<keyword evidence="1" id="KW-0472">Membrane</keyword>
<keyword evidence="3" id="KW-1185">Reference proteome</keyword>
<evidence type="ECO:0000313" key="3">
    <source>
        <dbReference type="Proteomes" id="UP000235777"/>
    </source>
</evidence>
<dbReference type="AlphaFoldDB" id="A0A2N7X1Y2"/>
<name>A0A2N7X1Y2_9BURK</name>
<keyword evidence="1" id="KW-1133">Transmembrane helix</keyword>
<feature type="transmembrane region" description="Helical" evidence="1">
    <location>
        <begin position="693"/>
        <end position="716"/>
    </location>
</feature>
<accession>A0A2N7X1Y2</accession>
<keyword evidence="1" id="KW-0812">Transmembrane</keyword>
<comment type="caution">
    <text evidence="2">The sequence shown here is derived from an EMBL/GenBank/DDBJ whole genome shotgun (WGS) entry which is preliminary data.</text>
</comment>
<evidence type="ECO:0000256" key="1">
    <source>
        <dbReference type="SAM" id="Phobius"/>
    </source>
</evidence>
<protein>
    <submittedName>
        <fullName evidence="2">Cellulose synthase</fullName>
    </submittedName>
</protein>
<reference evidence="2 3" key="1">
    <citation type="submission" date="2018-01" db="EMBL/GenBank/DDBJ databases">
        <title>Whole genome analyses suggest that Burkholderia sensu lato contains two further novel genera in the rhizoxinica-symbiotica group Mycetohabitans gen. nov., and Trinickia gen. nov.: implications for the evolution of diazotrophy and nodulation in the Burkholderiaceae.</title>
        <authorList>
            <person name="Estrada-de los Santos P."/>
            <person name="Palmer M."/>
            <person name="Chavez-Ramirez B."/>
            <person name="Beukes C."/>
            <person name="Steenkamp E.T."/>
            <person name="Hirsch A.M."/>
            <person name="Manyaka P."/>
            <person name="Maluk M."/>
            <person name="Lafos M."/>
            <person name="Crook M."/>
            <person name="Gross E."/>
            <person name="Simon M.F."/>
            <person name="Bueno dos Reis Junior F."/>
            <person name="Poole P.S."/>
            <person name="Venter S.N."/>
            <person name="James E.K."/>
        </authorList>
    </citation>
    <scope>NUCLEOTIDE SEQUENCE [LARGE SCALE GENOMIC DNA]</scope>
    <source>
        <strain evidence="2 3">JPY 581</strain>
    </source>
</reference>
<proteinExistence type="predicted"/>
<dbReference type="STRING" id="863227.GCA_000373005_05429"/>
<dbReference type="EMBL" id="PNYC01000009">
    <property type="protein sequence ID" value="PMS35763.1"/>
    <property type="molecule type" value="Genomic_DNA"/>
</dbReference>
<gene>
    <name evidence="2" type="ORF">C0Z20_15570</name>
</gene>
<dbReference type="Proteomes" id="UP000235777">
    <property type="component" value="Unassembled WGS sequence"/>
</dbReference>